<evidence type="ECO:0000256" key="1">
    <source>
        <dbReference type="ARBA" id="ARBA00007274"/>
    </source>
</evidence>
<evidence type="ECO:0000313" key="7">
    <source>
        <dbReference type="EMBL" id="AZE49393.1"/>
    </source>
</evidence>
<comment type="similarity">
    <text evidence="1">Belongs to the transferase hexapeptide repeat family.</text>
</comment>
<dbReference type="Pfam" id="PF00132">
    <property type="entry name" value="Hexapep"/>
    <property type="match status" value="1"/>
</dbReference>
<evidence type="ECO:0000256" key="4">
    <source>
        <dbReference type="ARBA" id="ARBA00022679"/>
    </source>
</evidence>
<dbReference type="GO" id="GO:0008652">
    <property type="term" value="P:amino acid biosynthetic process"/>
    <property type="evidence" value="ECO:0007669"/>
    <property type="project" value="UniProtKB-KW"/>
</dbReference>
<dbReference type="GO" id="GO:0009001">
    <property type="term" value="F:serine O-acetyltransferase activity"/>
    <property type="evidence" value="ECO:0007669"/>
    <property type="project" value="UniProtKB-EC"/>
</dbReference>
<dbReference type="InterPro" id="IPR045304">
    <property type="entry name" value="LbH_SAT"/>
</dbReference>
<organism evidence="7 8">
    <name type="scientific">Pseudomonas chlororaphis</name>
    <dbReference type="NCBI Taxonomy" id="587753"/>
    <lineage>
        <taxon>Bacteria</taxon>
        <taxon>Pseudomonadati</taxon>
        <taxon>Pseudomonadota</taxon>
        <taxon>Gammaproteobacteria</taxon>
        <taxon>Pseudomonadales</taxon>
        <taxon>Pseudomonadaceae</taxon>
        <taxon>Pseudomonas</taxon>
    </lineage>
</organism>
<evidence type="ECO:0000256" key="3">
    <source>
        <dbReference type="ARBA" id="ARBA00022605"/>
    </source>
</evidence>
<dbReference type="InterPro" id="IPR042122">
    <property type="entry name" value="Ser_AcTrfase_N_sf"/>
</dbReference>
<accession>A0A3G7TQJ9</accession>
<dbReference type="InterPro" id="IPR011004">
    <property type="entry name" value="Trimer_LpxA-like_sf"/>
</dbReference>
<dbReference type="SUPFAM" id="SSF51161">
    <property type="entry name" value="Trimeric LpxA-like enzymes"/>
    <property type="match status" value="1"/>
</dbReference>
<name>A0A3G7TQJ9_9PSED</name>
<dbReference type="Gene3D" id="1.10.3130.10">
    <property type="entry name" value="serine acetyltransferase, domain 1"/>
    <property type="match status" value="1"/>
</dbReference>
<evidence type="ECO:0000313" key="8">
    <source>
        <dbReference type="Proteomes" id="UP000268048"/>
    </source>
</evidence>
<dbReference type="Proteomes" id="UP000268048">
    <property type="component" value="Chromosome"/>
</dbReference>
<evidence type="ECO:0000256" key="2">
    <source>
        <dbReference type="ARBA" id="ARBA00013266"/>
    </source>
</evidence>
<sequence length="218" mass="23564">MECCHPQIVDRVIGNFRFDMAVNLAVADLMAFSEKDPASHGRASDIALGYSSYKAVLHYRLAHMVIELADLDGDPKRELANAVLLVSSRGKLLSGAEIHARSKIGKRFVLDHGYGTVIGETAQIGDDCYILGGVVLGATGISANPMGKRHPTLGSRVEIGAFARVFGDVVIGDDVFIAPNCVIKEDISAGSIVTLRSELQMTKRRPLSDIFEVPVDWQ</sequence>
<dbReference type="Gene3D" id="2.160.10.10">
    <property type="entry name" value="Hexapeptide repeat proteins"/>
    <property type="match status" value="1"/>
</dbReference>
<dbReference type="InterPro" id="IPR001451">
    <property type="entry name" value="Hexapep"/>
</dbReference>
<evidence type="ECO:0000256" key="5">
    <source>
        <dbReference type="ARBA" id="ARBA00023315"/>
    </source>
</evidence>
<reference evidence="7 8" key="1">
    <citation type="submission" date="2018-03" db="EMBL/GenBank/DDBJ databases">
        <title>Diversity of phytobeneficial traits revealed by whole-genome analysis of worldwide-isolated phenazine-producing Pseudomonas spp.</title>
        <authorList>
            <person name="Biessy A."/>
            <person name="Novinscak A."/>
            <person name="Blom J."/>
            <person name="Leger G."/>
            <person name="Thomashow L.S."/>
            <person name="Cazorla F.M."/>
            <person name="Josic D."/>
            <person name="Filion M."/>
        </authorList>
    </citation>
    <scope>NUCLEOTIDE SEQUENCE [LARGE SCALE GENOMIC DNA]</scope>
    <source>
        <strain evidence="7 8">B25</strain>
    </source>
</reference>
<protein>
    <recommendedName>
        <fullName evidence="2">serine O-acetyltransferase</fullName>
        <ecNumber evidence="2">2.3.1.30</ecNumber>
    </recommendedName>
</protein>
<proteinExistence type="inferred from homology"/>
<evidence type="ECO:0000256" key="6">
    <source>
        <dbReference type="ARBA" id="ARBA00049486"/>
    </source>
</evidence>
<dbReference type="EC" id="2.3.1.30" evidence="2"/>
<dbReference type="CDD" id="cd03354">
    <property type="entry name" value="LbH_SAT"/>
    <property type="match status" value="1"/>
</dbReference>
<keyword evidence="4 7" id="KW-0808">Transferase</keyword>
<dbReference type="PANTHER" id="PTHR42811">
    <property type="entry name" value="SERINE ACETYLTRANSFERASE"/>
    <property type="match status" value="1"/>
</dbReference>
<keyword evidence="5 7" id="KW-0012">Acyltransferase</keyword>
<comment type="catalytic activity">
    <reaction evidence="6">
        <text>L-serine + acetyl-CoA = O-acetyl-L-serine + CoA</text>
        <dbReference type="Rhea" id="RHEA:24560"/>
        <dbReference type="ChEBI" id="CHEBI:33384"/>
        <dbReference type="ChEBI" id="CHEBI:57287"/>
        <dbReference type="ChEBI" id="CHEBI:57288"/>
        <dbReference type="ChEBI" id="CHEBI:58340"/>
        <dbReference type="EC" id="2.3.1.30"/>
    </reaction>
</comment>
<dbReference type="AlphaFoldDB" id="A0A3G7TQJ9"/>
<keyword evidence="3" id="KW-0028">Amino-acid biosynthesis</keyword>
<dbReference type="EMBL" id="CP027753">
    <property type="protein sequence ID" value="AZE49393.1"/>
    <property type="molecule type" value="Genomic_DNA"/>
</dbReference>
<gene>
    <name evidence="7" type="ORF">C4K04_3723</name>
</gene>